<reference evidence="1" key="1">
    <citation type="journal article" date="2020" name="Nature">
        <title>Giant virus diversity and host interactions through global metagenomics.</title>
        <authorList>
            <person name="Schulz F."/>
            <person name="Roux S."/>
            <person name="Paez-Espino D."/>
            <person name="Jungbluth S."/>
            <person name="Walsh D.A."/>
            <person name="Denef V.J."/>
            <person name="McMahon K.D."/>
            <person name="Konstantinidis K.T."/>
            <person name="Eloe-Fadrosh E.A."/>
            <person name="Kyrpides N.C."/>
            <person name="Woyke T."/>
        </authorList>
    </citation>
    <scope>NUCLEOTIDE SEQUENCE</scope>
    <source>
        <strain evidence="1">GVMAG-M-3300025880-75</strain>
    </source>
</reference>
<dbReference type="PROSITE" id="PS50096">
    <property type="entry name" value="IQ"/>
    <property type="match status" value="1"/>
</dbReference>
<organism evidence="1">
    <name type="scientific">viral metagenome</name>
    <dbReference type="NCBI Taxonomy" id="1070528"/>
    <lineage>
        <taxon>unclassified sequences</taxon>
        <taxon>metagenomes</taxon>
        <taxon>organismal metagenomes</taxon>
    </lineage>
</organism>
<proteinExistence type="predicted"/>
<sequence>MTSLINQSINKPSIIKIQALWRGYIYKKALPTALEQSRVHTEPVNQFSSFLKMYSNNKCPFCGKKSSNSTRRSSIEQKEYKISGMCGECQRNFFK</sequence>
<evidence type="ECO:0000313" key="1">
    <source>
        <dbReference type="EMBL" id="QHU02292.1"/>
    </source>
</evidence>
<accession>A0A6C0J9I0</accession>
<dbReference type="InterPro" id="IPR000048">
    <property type="entry name" value="IQ_motif_EF-hand-BS"/>
</dbReference>
<dbReference type="AlphaFoldDB" id="A0A6C0J9I0"/>
<dbReference type="EMBL" id="MN740355">
    <property type="protein sequence ID" value="QHU02292.1"/>
    <property type="molecule type" value="Genomic_DNA"/>
</dbReference>
<name>A0A6C0J9I0_9ZZZZ</name>
<protein>
    <submittedName>
        <fullName evidence="1">Uncharacterized protein</fullName>
    </submittedName>
</protein>
<dbReference type="Pfam" id="PF00612">
    <property type="entry name" value="IQ"/>
    <property type="match status" value="1"/>
</dbReference>